<keyword evidence="2" id="KW-0472">Membrane</keyword>
<keyword evidence="2" id="KW-1133">Transmembrane helix</keyword>
<evidence type="ECO:0000256" key="2">
    <source>
        <dbReference type="SAM" id="Phobius"/>
    </source>
</evidence>
<dbReference type="OrthoDB" id="5980339at2759"/>
<evidence type="ECO:0000313" key="4">
    <source>
        <dbReference type="Proteomes" id="UP000275408"/>
    </source>
</evidence>
<sequence length="287" mass="32668">MAVRGTEISRWRAKRHSESNQALSRTQVMNRYTTASASFCGAFTVTLYYFLFKSTATLGDRNLPQHVSPRCLCRISDNGYAYSCPDVMFPSGFTTNECNMLATRQRATNYLFHTYNDNGQPVESAQRTNSFRSSSLGFKSVSAPTVNKMMSPLEITNRSLSSSKRVRSSVLSRRSEKDNRTTAPRRESLVHEKEATIDDSSTVIIIRSLYRDLSPSARLERYLISLQRAGYLTSAKKNWRENASVELIRGITKNGEITLKSKFPPHPPVYLFDRTIKDCPFDNKNRR</sequence>
<feature type="compositionally biased region" description="Low complexity" evidence="1">
    <location>
        <begin position="158"/>
        <end position="172"/>
    </location>
</feature>
<keyword evidence="4" id="KW-1185">Reference proteome</keyword>
<name>A0A3M6TN97_POCDA</name>
<proteinExistence type="predicted"/>
<feature type="region of interest" description="Disordered" evidence="1">
    <location>
        <begin position="157"/>
        <end position="188"/>
    </location>
</feature>
<dbReference type="AlphaFoldDB" id="A0A3M6TN97"/>
<accession>A0A3M6TN97</accession>
<comment type="caution">
    <text evidence="3">The sequence shown here is derived from an EMBL/GenBank/DDBJ whole genome shotgun (WGS) entry which is preliminary data.</text>
</comment>
<feature type="transmembrane region" description="Helical" evidence="2">
    <location>
        <begin position="32"/>
        <end position="51"/>
    </location>
</feature>
<protein>
    <submittedName>
        <fullName evidence="3">Uncharacterized protein</fullName>
    </submittedName>
</protein>
<dbReference type="EMBL" id="RCHS01003253">
    <property type="protein sequence ID" value="RMX42867.1"/>
    <property type="molecule type" value="Genomic_DNA"/>
</dbReference>
<dbReference type="Proteomes" id="UP000275408">
    <property type="component" value="Unassembled WGS sequence"/>
</dbReference>
<keyword evidence="2" id="KW-0812">Transmembrane</keyword>
<evidence type="ECO:0000313" key="3">
    <source>
        <dbReference type="EMBL" id="RMX42867.1"/>
    </source>
</evidence>
<organism evidence="3 4">
    <name type="scientific">Pocillopora damicornis</name>
    <name type="common">Cauliflower coral</name>
    <name type="synonym">Millepora damicornis</name>
    <dbReference type="NCBI Taxonomy" id="46731"/>
    <lineage>
        <taxon>Eukaryota</taxon>
        <taxon>Metazoa</taxon>
        <taxon>Cnidaria</taxon>
        <taxon>Anthozoa</taxon>
        <taxon>Hexacorallia</taxon>
        <taxon>Scleractinia</taxon>
        <taxon>Astrocoeniina</taxon>
        <taxon>Pocilloporidae</taxon>
        <taxon>Pocillopora</taxon>
    </lineage>
</organism>
<evidence type="ECO:0000256" key="1">
    <source>
        <dbReference type="SAM" id="MobiDB-lite"/>
    </source>
</evidence>
<gene>
    <name evidence="3" type="ORF">pdam_00005149</name>
</gene>
<reference evidence="3 4" key="1">
    <citation type="journal article" date="2018" name="Sci. Rep.">
        <title>Comparative analysis of the Pocillopora damicornis genome highlights role of immune system in coral evolution.</title>
        <authorList>
            <person name="Cunning R."/>
            <person name="Bay R.A."/>
            <person name="Gillette P."/>
            <person name="Baker A.C."/>
            <person name="Traylor-Knowles N."/>
        </authorList>
    </citation>
    <scope>NUCLEOTIDE SEQUENCE [LARGE SCALE GENOMIC DNA]</scope>
    <source>
        <strain evidence="3">RSMAS</strain>
        <tissue evidence="3">Whole animal</tissue>
    </source>
</reference>
<feature type="compositionally biased region" description="Basic and acidic residues" evidence="1">
    <location>
        <begin position="173"/>
        <end position="188"/>
    </location>
</feature>